<comment type="similarity">
    <text evidence="2">Belongs to the type IA topoisomerase family.</text>
</comment>
<dbReference type="InterPro" id="IPR025589">
    <property type="entry name" value="Toprim_C_rpt"/>
</dbReference>
<evidence type="ECO:0000256" key="9">
    <source>
        <dbReference type="ARBA" id="ARBA00032235"/>
    </source>
</evidence>
<dbReference type="Gene3D" id="1.10.290.10">
    <property type="entry name" value="Topoisomerase I, domain 4"/>
    <property type="match status" value="1"/>
</dbReference>
<dbReference type="InterPro" id="IPR013497">
    <property type="entry name" value="Topo_IA_cen"/>
</dbReference>
<dbReference type="OrthoDB" id="9803554at2"/>
<dbReference type="SMART" id="SM00437">
    <property type="entry name" value="TOP1Ac"/>
    <property type="match status" value="1"/>
</dbReference>
<dbReference type="SMART" id="SM00436">
    <property type="entry name" value="TOP1Bc"/>
    <property type="match status" value="1"/>
</dbReference>
<dbReference type="GO" id="GO:0043597">
    <property type="term" value="C:cytoplasmic replication fork"/>
    <property type="evidence" value="ECO:0007669"/>
    <property type="project" value="TreeGrafter"/>
</dbReference>
<dbReference type="InterPro" id="IPR003602">
    <property type="entry name" value="Topo_IA_DNA-bd_dom"/>
</dbReference>
<comment type="catalytic activity">
    <reaction evidence="1">
        <text>ATP-independent breakage of single-stranded DNA, followed by passage and rejoining.</text>
        <dbReference type="EC" id="5.6.2.1"/>
    </reaction>
</comment>
<evidence type="ECO:0000256" key="2">
    <source>
        <dbReference type="ARBA" id="ARBA00009446"/>
    </source>
</evidence>
<keyword evidence="6 12" id="KW-0413">Isomerase</keyword>
<dbReference type="InterPro" id="IPR034144">
    <property type="entry name" value="TOPRIM_TopoIII"/>
</dbReference>
<evidence type="ECO:0000256" key="5">
    <source>
        <dbReference type="ARBA" id="ARBA00023125"/>
    </source>
</evidence>
<sequence length="740" mass="80976">MRLFIAEKKGLGEVIALALGNGVNRGGYIECGTDVVTWGSGHLLELVKPESHNPAYEKWNEADLPLKLRPHRYQPIERTAGQFKTVAALIEKASEIVHAGDPDAEGQLLIDEFLTYTGTKKPVKRVLINDLNTEKARQALTQLRDNSEFYGLSQSALARSVGDQLFGFNMTRGYTLAARKKGGKDVLSVGRVQTPILGLIVHRYEAFKNHAAAFYYAVSAGFMINGCDLTRCDGGEIPARFSVPDDAPTDDKKRIIDKHYADNIASTTQYQPATVTQAQTEPKTSPAPLPFSLLDLQVHMSREHGLPAEKTLAVTQSLRDNFKAITYNRSDCRYLNNEQFNDAPQTIAAVSAALNGTFPPQVLADLDSNRKGRAFNEGKVGAHTAIIPTGTAPDTAKMSQDERAVYTAIATQYLAQFLPEKTYLAASVSFCAAGNTFTASARKTTGMGWTALLQESDGDAESGDGENEPGKDKGDGLFSILTTLSVNDAGTCQTVTVKAEKTKPLPLYTEATLLRDLQRVAKYVKDPRIKALLVSRDKDTEGENGGIGTPATRAEMLKTLLNRNFYTVEKKKLIPTELGISFIHTLPSIATEPDMTALWHEQQQQIEKGKMTCDAFLDELEIFIAEQLQHVDVSAVNVTASDKEKSEKSQFERLNAPCPSCASSIIVTPKIFRCTQCDFKIWPTMAGKNLTKNQVETIISKGKSAEIKGFTSKAGKPFSAFVVLKDKATGQTAFEFPPRK</sequence>
<dbReference type="PANTHER" id="PTHR11390">
    <property type="entry name" value="PROKARYOTIC DNA TOPOISOMERASE"/>
    <property type="match status" value="1"/>
</dbReference>
<evidence type="ECO:0000313" key="12">
    <source>
        <dbReference type="EMBL" id="OFC61345.1"/>
    </source>
</evidence>
<dbReference type="Gene3D" id="2.70.20.10">
    <property type="entry name" value="Topoisomerase I, domain 3"/>
    <property type="match status" value="1"/>
</dbReference>
<feature type="domain" description="Topo IA-type catalytic" evidence="11">
    <location>
        <begin position="149"/>
        <end position="628"/>
    </location>
</feature>
<dbReference type="AlphaFoldDB" id="A0A1E7YYA5"/>
<dbReference type="GO" id="GO:0006310">
    <property type="term" value="P:DNA recombination"/>
    <property type="evidence" value="ECO:0007669"/>
    <property type="project" value="TreeGrafter"/>
</dbReference>
<gene>
    <name evidence="12" type="ORF">BBW68_13055</name>
</gene>
<dbReference type="InterPro" id="IPR023405">
    <property type="entry name" value="Topo_IA_core_domain"/>
</dbReference>
<dbReference type="RefSeq" id="WP_070135453.1">
    <property type="nucleotide sequence ID" value="NZ_MAYS01000415.1"/>
</dbReference>
<keyword evidence="4" id="KW-0799">Topoisomerase</keyword>
<dbReference type="Pfam" id="PF01751">
    <property type="entry name" value="Toprim"/>
    <property type="match status" value="1"/>
</dbReference>
<dbReference type="CDD" id="cd03362">
    <property type="entry name" value="TOPRIM_TopoIA_TopoIII"/>
    <property type="match status" value="1"/>
</dbReference>
<evidence type="ECO:0000256" key="8">
    <source>
        <dbReference type="ARBA" id="ARBA00031985"/>
    </source>
</evidence>
<evidence type="ECO:0000256" key="7">
    <source>
        <dbReference type="ARBA" id="ARBA00030003"/>
    </source>
</evidence>
<proteinExistence type="inferred from homology"/>
<dbReference type="InterPro" id="IPR013825">
    <property type="entry name" value="Topo_IA_cen_sub2"/>
</dbReference>
<protein>
    <recommendedName>
        <fullName evidence="3">DNA topoisomerase</fullName>
        <ecNumber evidence="3">5.6.2.1</ecNumber>
    </recommendedName>
    <alternativeName>
        <fullName evidence="10">Omega-protein</fullName>
    </alternativeName>
    <alternativeName>
        <fullName evidence="9">Relaxing enzyme</fullName>
    </alternativeName>
    <alternativeName>
        <fullName evidence="7">Swivelase</fullName>
    </alternativeName>
    <alternativeName>
        <fullName evidence="8">Untwisting enzyme</fullName>
    </alternativeName>
</protein>
<dbReference type="InterPro" id="IPR013826">
    <property type="entry name" value="Topo_IA_cen_sub3"/>
</dbReference>
<reference evidence="12 13" key="1">
    <citation type="submission" date="2016-07" db="EMBL/GenBank/DDBJ databases">
        <authorList>
            <person name="Yuval B."/>
        </authorList>
    </citation>
    <scope>NUCLEOTIDE SEQUENCE [LARGE SCALE GENOMIC DNA]</scope>
    <source>
        <strain evidence="12 13">IL</strain>
    </source>
</reference>
<dbReference type="InterPro" id="IPR003601">
    <property type="entry name" value="Topo_IA_2"/>
</dbReference>
<dbReference type="PRINTS" id="PR00417">
    <property type="entry name" value="PRTPISMRASEI"/>
</dbReference>
<dbReference type="GO" id="GO:0006265">
    <property type="term" value="P:DNA topological change"/>
    <property type="evidence" value="ECO:0007669"/>
    <property type="project" value="InterPro"/>
</dbReference>
<dbReference type="Proteomes" id="UP000243534">
    <property type="component" value="Unassembled WGS sequence"/>
</dbReference>
<dbReference type="InterPro" id="IPR006171">
    <property type="entry name" value="TOPRIM_dom"/>
</dbReference>
<accession>A0A1E7YYA5</accession>
<dbReference type="EC" id="5.6.2.1" evidence="3"/>
<evidence type="ECO:0000259" key="11">
    <source>
        <dbReference type="PROSITE" id="PS52039"/>
    </source>
</evidence>
<dbReference type="SUPFAM" id="SSF56712">
    <property type="entry name" value="Prokaryotic type I DNA topoisomerase"/>
    <property type="match status" value="1"/>
</dbReference>
<keyword evidence="5" id="KW-0238">DNA-binding</keyword>
<evidence type="ECO:0000256" key="4">
    <source>
        <dbReference type="ARBA" id="ARBA00023029"/>
    </source>
</evidence>
<evidence type="ECO:0000256" key="1">
    <source>
        <dbReference type="ARBA" id="ARBA00000213"/>
    </source>
</evidence>
<organism evidence="12 13">
    <name type="scientific">Candidatus Erwinia dacicola</name>
    <dbReference type="NCBI Taxonomy" id="252393"/>
    <lineage>
        <taxon>Bacteria</taxon>
        <taxon>Pseudomonadati</taxon>
        <taxon>Pseudomonadota</taxon>
        <taxon>Gammaproteobacteria</taxon>
        <taxon>Enterobacterales</taxon>
        <taxon>Erwiniaceae</taxon>
        <taxon>Erwinia</taxon>
    </lineage>
</organism>
<comment type="caution">
    <text evidence="12">The sequence shown here is derived from an EMBL/GenBank/DDBJ whole genome shotgun (WGS) entry which is preliminary data.</text>
</comment>
<dbReference type="GO" id="GO:0003677">
    <property type="term" value="F:DNA binding"/>
    <property type="evidence" value="ECO:0007669"/>
    <property type="project" value="UniProtKB-KW"/>
</dbReference>
<dbReference type="Gene3D" id="3.40.50.140">
    <property type="match status" value="1"/>
</dbReference>
<evidence type="ECO:0000256" key="10">
    <source>
        <dbReference type="ARBA" id="ARBA00032877"/>
    </source>
</evidence>
<evidence type="ECO:0000256" key="6">
    <source>
        <dbReference type="ARBA" id="ARBA00023235"/>
    </source>
</evidence>
<dbReference type="PANTHER" id="PTHR11390:SF21">
    <property type="entry name" value="DNA TOPOISOMERASE 3-ALPHA"/>
    <property type="match status" value="1"/>
</dbReference>
<evidence type="ECO:0000313" key="13">
    <source>
        <dbReference type="Proteomes" id="UP000243534"/>
    </source>
</evidence>
<dbReference type="InterPro" id="IPR000380">
    <property type="entry name" value="Topo_IA"/>
</dbReference>
<evidence type="ECO:0000256" key="3">
    <source>
        <dbReference type="ARBA" id="ARBA00012891"/>
    </source>
</evidence>
<dbReference type="GO" id="GO:0006281">
    <property type="term" value="P:DNA repair"/>
    <property type="evidence" value="ECO:0007669"/>
    <property type="project" value="TreeGrafter"/>
</dbReference>
<dbReference type="Pfam" id="PF13342">
    <property type="entry name" value="Toprim_Crpt"/>
    <property type="match status" value="1"/>
</dbReference>
<dbReference type="GO" id="GO:0003917">
    <property type="term" value="F:DNA topoisomerase type I (single strand cut, ATP-independent) activity"/>
    <property type="evidence" value="ECO:0007669"/>
    <property type="project" value="UniProtKB-EC"/>
</dbReference>
<dbReference type="Pfam" id="PF01131">
    <property type="entry name" value="Topoisom_bac"/>
    <property type="match status" value="1"/>
</dbReference>
<dbReference type="InterPro" id="IPR013824">
    <property type="entry name" value="Topo_IA_cen_sub1"/>
</dbReference>
<dbReference type="EMBL" id="MAYS01000415">
    <property type="protein sequence ID" value="OFC61345.1"/>
    <property type="molecule type" value="Genomic_DNA"/>
</dbReference>
<dbReference type="PROSITE" id="PS52039">
    <property type="entry name" value="TOPO_IA_2"/>
    <property type="match status" value="1"/>
</dbReference>
<dbReference type="SMART" id="SM00493">
    <property type="entry name" value="TOPRIM"/>
    <property type="match status" value="1"/>
</dbReference>
<name>A0A1E7YYA5_9GAMM</name>
<dbReference type="Gene3D" id="1.10.460.10">
    <property type="entry name" value="Topoisomerase I, domain 2"/>
    <property type="match status" value="1"/>
</dbReference>